<organism evidence="6 7">
    <name type="scientific">Thermococcus peptonophilus</name>
    <dbReference type="NCBI Taxonomy" id="53952"/>
    <lineage>
        <taxon>Archaea</taxon>
        <taxon>Methanobacteriati</taxon>
        <taxon>Methanobacteriota</taxon>
        <taxon>Thermococci</taxon>
        <taxon>Thermococcales</taxon>
        <taxon>Thermococcaceae</taxon>
        <taxon>Thermococcus</taxon>
    </lineage>
</organism>
<evidence type="ECO:0000313" key="6">
    <source>
        <dbReference type="EMBL" id="AMQ19459.1"/>
    </source>
</evidence>
<dbReference type="OrthoDB" id="100909at2157"/>
<evidence type="ECO:0000256" key="2">
    <source>
        <dbReference type="ARBA" id="ARBA00022692"/>
    </source>
</evidence>
<dbReference type="GeneID" id="27140870"/>
<keyword evidence="5" id="KW-1003">Cell membrane</keyword>
<comment type="similarity">
    <text evidence="5">Belongs to the 4-toluene sulfonate uptake permease (TSUP) (TC 2.A.102) family.</text>
</comment>
<dbReference type="Pfam" id="PF01925">
    <property type="entry name" value="TauE"/>
    <property type="match status" value="1"/>
</dbReference>
<dbReference type="InterPro" id="IPR002781">
    <property type="entry name" value="TM_pro_TauE-like"/>
</dbReference>
<keyword evidence="7" id="KW-1185">Reference proteome</keyword>
<dbReference type="GO" id="GO:0005886">
    <property type="term" value="C:plasma membrane"/>
    <property type="evidence" value="ECO:0007669"/>
    <property type="project" value="UniProtKB-SubCell"/>
</dbReference>
<gene>
    <name evidence="6" type="ORF">A0127_09940</name>
</gene>
<dbReference type="AlphaFoldDB" id="A0A142CXF7"/>
<evidence type="ECO:0000313" key="7">
    <source>
        <dbReference type="Proteomes" id="UP000073604"/>
    </source>
</evidence>
<protein>
    <recommendedName>
        <fullName evidence="5">Probable membrane transporter protein</fullName>
    </recommendedName>
</protein>
<reference evidence="7" key="1">
    <citation type="submission" date="2016-03" db="EMBL/GenBank/DDBJ databases">
        <authorList>
            <person name="Oger P.M."/>
        </authorList>
    </citation>
    <scope>NUCLEOTIDE SEQUENCE [LARGE SCALE GENOMIC DNA]</scope>
    <source>
        <strain evidence="7">OG-1</strain>
    </source>
</reference>
<sequence>MGLIAYLILGLVIGFIAGLFGVGGGFLLIPSLVILGVPIHKAIGTSLACISISALASAYTHIRSGRVLYRVVLLKELVSMPSAVFGAYLSSYLPERLLRVVFGVLLLYLAVAMFWSKKEESDVESDKIKYRNVPLVGLISGLVSGLLGVSGGILNVPLFHTLVGIPIKYAVGTSSLALFFTALAGTFEHWHLAHVQPNVVLFLAPGLIIGARLGAKTVSRVNTRSLKAGFAALLVIVAIRMLL</sequence>
<name>A0A142CXF7_9EURY</name>
<evidence type="ECO:0000256" key="3">
    <source>
        <dbReference type="ARBA" id="ARBA00022989"/>
    </source>
</evidence>
<dbReference type="RefSeq" id="WP_062390758.1">
    <property type="nucleotide sequence ID" value="NZ_CP014750.1"/>
</dbReference>
<evidence type="ECO:0000256" key="5">
    <source>
        <dbReference type="RuleBase" id="RU363041"/>
    </source>
</evidence>
<feature type="transmembrane region" description="Helical" evidence="5">
    <location>
        <begin position="193"/>
        <end position="213"/>
    </location>
</feature>
<feature type="transmembrane region" description="Helical" evidence="5">
    <location>
        <begin position="6"/>
        <end position="35"/>
    </location>
</feature>
<dbReference type="Proteomes" id="UP000073604">
    <property type="component" value="Chromosome"/>
</dbReference>
<evidence type="ECO:0000256" key="1">
    <source>
        <dbReference type="ARBA" id="ARBA00004141"/>
    </source>
</evidence>
<keyword evidence="3 5" id="KW-1133">Transmembrane helix</keyword>
<accession>A0A142CXF7</accession>
<feature type="transmembrane region" description="Helical" evidence="5">
    <location>
        <begin position="135"/>
        <end position="157"/>
    </location>
</feature>
<keyword evidence="2 5" id="KW-0812">Transmembrane</keyword>
<dbReference type="STRING" id="53952.A0127_09940"/>
<proteinExistence type="inferred from homology"/>
<dbReference type="PANTHER" id="PTHR43483">
    <property type="entry name" value="MEMBRANE TRANSPORTER PROTEIN HI_0806-RELATED"/>
    <property type="match status" value="1"/>
</dbReference>
<feature type="transmembrane region" description="Helical" evidence="5">
    <location>
        <begin position="97"/>
        <end position="115"/>
    </location>
</feature>
<evidence type="ECO:0000256" key="4">
    <source>
        <dbReference type="ARBA" id="ARBA00023136"/>
    </source>
</evidence>
<feature type="transmembrane region" description="Helical" evidence="5">
    <location>
        <begin position="42"/>
        <end position="62"/>
    </location>
</feature>
<dbReference type="EMBL" id="CP014750">
    <property type="protein sequence ID" value="AMQ19459.1"/>
    <property type="molecule type" value="Genomic_DNA"/>
</dbReference>
<dbReference type="PANTHER" id="PTHR43483:SF3">
    <property type="entry name" value="MEMBRANE TRANSPORTER PROTEIN HI_0806-RELATED"/>
    <property type="match status" value="1"/>
</dbReference>
<keyword evidence="4 5" id="KW-0472">Membrane</keyword>
<dbReference type="KEGG" id="tpep:A0127_09940"/>
<comment type="subcellular location">
    <subcellularLocation>
        <location evidence="5">Cell membrane</location>
        <topology evidence="5">Multi-pass membrane protein</topology>
    </subcellularLocation>
    <subcellularLocation>
        <location evidence="1">Membrane</location>
        <topology evidence="1">Multi-pass membrane protein</topology>
    </subcellularLocation>
</comment>
<feature type="transmembrane region" description="Helical" evidence="5">
    <location>
        <begin position="169"/>
        <end position="187"/>
    </location>
</feature>